<dbReference type="Proteomes" id="UP000318509">
    <property type="component" value="Unassembled WGS sequence"/>
</dbReference>
<sequence length="64" mass="6970">MIVARAMLSVVVLSSGCGAVRSARNLAHCAWNDRPIRAGKPCPAQFRKQERGPAPLNPPTEYPR</sequence>
<feature type="region of interest" description="Disordered" evidence="1">
    <location>
        <begin position="40"/>
        <end position="64"/>
    </location>
</feature>
<feature type="compositionally biased region" description="Pro residues" evidence="1">
    <location>
        <begin position="55"/>
        <end position="64"/>
    </location>
</feature>
<evidence type="ECO:0000313" key="2">
    <source>
        <dbReference type="EMBL" id="TMI88313.1"/>
    </source>
</evidence>
<dbReference type="PROSITE" id="PS51257">
    <property type="entry name" value="PROKAR_LIPOPROTEIN"/>
    <property type="match status" value="1"/>
</dbReference>
<dbReference type="AlphaFoldDB" id="A0A537JXP5"/>
<proteinExistence type="predicted"/>
<accession>A0A537JXP5</accession>
<name>A0A537JXP5_9BACT</name>
<protein>
    <recommendedName>
        <fullName evidence="4">Lipoprotein</fullName>
    </recommendedName>
</protein>
<dbReference type="EMBL" id="VBAK01000141">
    <property type="protein sequence ID" value="TMI88313.1"/>
    <property type="molecule type" value="Genomic_DNA"/>
</dbReference>
<comment type="caution">
    <text evidence="2">The sequence shown here is derived from an EMBL/GenBank/DDBJ whole genome shotgun (WGS) entry which is preliminary data.</text>
</comment>
<evidence type="ECO:0000256" key="1">
    <source>
        <dbReference type="SAM" id="MobiDB-lite"/>
    </source>
</evidence>
<gene>
    <name evidence="2" type="ORF">E6H00_12840</name>
</gene>
<reference evidence="2 3" key="1">
    <citation type="journal article" date="2019" name="Nat. Microbiol.">
        <title>Mediterranean grassland soil C-N compound turnover is dependent on rainfall and depth, and is mediated by genomically divergent microorganisms.</title>
        <authorList>
            <person name="Diamond S."/>
            <person name="Andeer P.F."/>
            <person name="Li Z."/>
            <person name="Crits-Christoph A."/>
            <person name="Burstein D."/>
            <person name="Anantharaman K."/>
            <person name="Lane K.R."/>
            <person name="Thomas B.C."/>
            <person name="Pan C."/>
            <person name="Northen T.R."/>
            <person name="Banfield J.F."/>
        </authorList>
    </citation>
    <scope>NUCLEOTIDE SEQUENCE [LARGE SCALE GENOMIC DNA]</scope>
    <source>
        <strain evidence="2">NP_3</strain>
    </source>
</reference>
<evidence type="ECO:0000313" key="3">
    <source>
        <dbReference type="Proteomes" id="UP000318509"/>
    </source>
</evidence>
<evidence type="ECO:0008006" key="4">
    <source>
        <dbReference type="Google" id="ProtNLM"/>
    </source>
</evidence>
<organism evidence="2 3">
    <name type="scientific">Candidatus Segetimicrobium genomatis</name>
    <dbReference type="NCBI Taxonomy" id="2569760"/>
    <lineage>
        <taxon>Bacteria</taxon>
        <taxon>Bacillati</taxon>
        <taxon>Candidatus Sysuimicrobiota</taxon>
        <taxon>Candidatus Sysuimicrobiia</taxon>
        <taxon>Candidatus Sysuimicrobiales</taxon>
        <taxon>Candidatus Segetimicrobiaceae</taxon>
        <taxon>Candidatus Segetimicrobium</taxon>
    </lineage>
</organism>